<comment type="similarity">
    <text evidence="2">Belongs to the TsaE family.</text>
</comment>
<name>A0A923NEI3_9FIRM</name>
<keyword evidence="8" id="KW-0067">ATP-binding</keyword>
<evidence type="ECO:0000256" key="1">
    <source>
        <dbReference type="ARBA" id="ARBA00004496"/>
    </source>
</evidence>
<evidence type="ECO:0000256" key="6">
    <source>
        <dbReference type="ARBA" id="ARBA00022723"/>
    </source>
</evidence>
<dbReference type="RefSeq" id="WP_249287560.1">
    <property type="nucleotide sequence ID" value="NZ_JACRWC010000112.1"/>
</dbReference>
<keyword evidence="9" id="KW-0460">Magnesium</keyword>
<evidence type="ECO:0000256" key="9">
    <source>
        <dbReference type="ARBA" id="ARBA00022842"/>
    </source>
</evidence>
<evidence type="ECO:0000256" key="10">
    <source>
        <dbReference type="ARBA" id="ARBA00032441"/>
    </source>
</evidence>
<dbReference type="SUPFAM" id="SSF52540">
    <property type="entry name" value="P-loop containing nucleoside triphosphate hydrolases"/>
    <property type="match status" value="1"/>
</dbReference>
<dbReference type="PANTHER" id="PTHR33540:SF2">
    <property type="entry name" value="TRNA THREONYLCARBAMOYLADENOSINE BIOSYNTHESIS PROTEIN TSAE"/>
    <property type="match status" value="1"/>
</dbReference>
<organism evidence="11 12">
    <name type="scientific">Lentihominibacter faecis</name>
    <dbReference type="NCBI Taxonomy" id="2764712"/>
    <lineage>
        <taxon>Bacteria</taxon>
        <taxon>Bacillati</taxon>
        <taxon>Bacillota</taxon>
        <taxon>Clostridia</taxon>
        <taxon>Peptostreptococcales</taxon>
        <taxon>Anaerovoracaceae</taxon>
        <taxon>Lentihominibacter</taxon>
    </lineage>
</organism>
<dbReference type="PANTHER" id="PTHR33540">
    <property type="entry name" value="TRNA THREONYLCARBAMOYLADENOSINE BIOSYNTHESIS PROTEIN TSAE"/>
    <property type="match status" value="1"/>
</dbReference>
<evidence type="ECO:0000256" key="3">
    <source>
        <dbReference type="ARBA" id="ARBA00019010"/>
    </source>
</evidence>
<dbReference type="Pfam" id="PF02367">
    <property type="entry name" value="TsaE"/>
    <property type="match status" value="1"/>
</dbReference>
<evidence type="ECO:0000256" key="7">
    <source>
        <dbReference type="ARBA" id="ARBA00022741"/>
    </source>
</evidence>
<keyword evidence="12" id="KW-1185">Reference proteome</keyword>
<keyword evidence="6" id="KW-0479">Metal-binding</keyword>
<dbReference type="AlphaFoldDB" id="A0A923NEI3"/>
<proteinExistence type="inferred from homology"/>
<dbReference type="GO" id="GO:0005737">
    <property type="term" value="C:cytoplasm"/>
    <property type="evidence" value="ECO:0007669"/>
    <property type="project" value="UniProtKB-SubCell"/>
</dbReference>
<keyword evidence="4" id="KW-0963">Cytoplasm</keyword>
<keyword evidence="7" id="KW-0547">Nucleotide-binding</keyword>
<evidence type="ECO:0000256" key="8">
    <source>
        <dbReference type="ARBA" id="ARBA00022840"/>
    </source>
</evidence>
<accession>A0A923NEI3</accession>
<comment type="caution">
    <text evidence="11">The sequence shown here is derived from an EMBL/GenBank/DDBJ whole genome shotgun (WGS) entry which is preliminary data.</text>
</comment>
<dbReference type="Gene3D" id="3.40.50.300">
    <property type="entry name" value="P-loop containing nucleotide triphosphate hydrolases"/>
    <property type="match status" value="1"/>
</dbReference>
<protein>
    <recommendedName>
        <fullName evidence="3">tRNA threonylcarbamoyladenosine biosynthesis protein TsaE</fullName>
    </recommendedName>
    <alternativeName>
        <fullName evidence="10">t(6)A37 threonylcarbamoyladenosine biosynthesis protein TsaE</fullName>
    </alternativeName>
</protein>
<comment type="subcellular location">
    <subcellularLocation>
        <location evidence="1">Cytoplasm</location>
    </subcellularLocation>
</comment>
<reference evidence="11" key="1">
    <citation type="submission" date="2020-08" db="EMBL/GenBank/DDBJ databases">
        <authorList>
            <person name="Liu C."/>
            <person name="Sun Q."/>
        </authorList>
    </citation>
    <scope>NUCLEOTIDE SEQUENCE</scope>
    <source>
        <strain evidence="11">BX16</strain>
    </source>
</reference>
<dbReference type="EMBL" id="JACRWC010000112">
    <property type="protein sequence ID" value="MBC6000252.1"/>
    <property type="molecule type" value="Genomic_DNA"/>
</dbReference>
<sequence length="141" mass="16043">MEEKIITIRSEEETRAFGSKLAEKAKPGMVIALIGDLGTGKTILTKAIATALGIQGHITSPTFNIVKEYKTGRVPLYHFDVYRITDPDEMYELGYEEYFYGDGVCVIEWADLIEELLPEHTIRIEIQYGENEGERIYRCTC</sequence>
<dbReference type="GO" id="GO:0005524">
    <property type="term" value="F:ATP binding"/>
    <property type="evidence" value="ECO:0007669"/>
    <property type="project" value="UniProtKB-KW"/>
</dbReference>
<evidence type="ECO:0000256" key="5">
    <source>
        <dbReference type="ARBA" id="ARBA00022694"/>
    </source>
</evidence>
<dbReference type="InterPro" id="IPR003442">
    <property type="entry name" value="T6A_TsaE"/>
</dbReference>
<gene>
    <name evidence="11" type="primary">tsaE</name>
    <name evidence="11" type="ORF">H8876_09595</name>
</gene>
<evidence type="ECO:0000313" key="11">
    <source>
        <dbReference type="EMBL" id="MBC6000252.1"/>
    </source>
</evidence>
<keyword evidence="5" id="KW-0819">tRNA processing</keyword>
<dbReference type="GO" id="GO:0002949">
    <property type="term" value="P:tRNA threonylcarbamoyladenosine modification"/>
    <property type="evidence" value="ECO:0007669"/>
    <property type="project" value="InterPro"/>
</dbReference>
<dbReference type="Proteomes" id="UP000644115">
    <property type="component" value="Unassembled WGS sequence"/>
</dbReference>
<dbReference type="InterPro" id="IPR027417">
    <property type="entry name" value="P-loop_NTPase"/>
</dbReference>
<evidence type="ECO:0000256" key="2">
    <source>
        <dbReference type="ARBA" id="ARBA00007599"/>
    </source>
</evidence>
<evidence type="ECO:0000256" key="4">
    <source>
        <dbReference type="ARBA" id="ARBA00022490"/>
    </source>
</evidence>
<dbReference type="GO" id="GO:0046872">
    <property type="term" value="F:metal ion binding"/>
    <property type="evidence" value="ECO:0007669"/>
    <property type="project" value="UniProtKB-KW"/>
</dbReference>
<dbReference type="NCBIfam" id="TIGR00150">
    <property type="entry name" value="T6A_YjeE"/>
    <property type="match status" value="1"/>
</dbReference>
<evidence type="ECO:0000313" key="12">
    <source>
        <dbReference type="Proteomes" id="UP000644115"/>
    </source>
</evidence>